<dbReference type="Proteomes" id="UP001237152">
    <property type="component" value="Segment"/>
</dbReference>
<dbReference type="EMBL" id="MK174290">
    <property type="protein sequence ID" value="QBZ81497.1"/>
    <property type="molecule type" value="Genomic_DNA"/>
</dbReference>
<gene>
    <name evidence="1" type="ORF">pclt_cds_911</name>
</gene>
<protein>
    <submittedName>
        <fullName evidence="1">Ankyrin repeat domain containing protein</fullName>
    </submittedName>
</protein>
<dbReference type="InterPro" id="IPR052050">
    <property type="entry name" value="SecEffector_AnkRepeat"/>
</dbReference>
<dbReference type="SUPFAM" id="SSF48403">
    <property type="entry name" value="Ankyrin repeat"/>
    <property type="match status" value="2"/>
</dbReference>
<organism evidence="1 2">
    <name type="scientific">Pandoravirus celtis</name>
    <dbReference type="NCBI Taxonomy" id="2568002"/>
    <lineage>
        <taxon>Viruses</taxon>
        <taxon>Pandoravirus</taxon>
    </lineage>
</organism>
<dbReference type="PANTHER" id="PTHR46586">
    <property type="entry name" value="ANKYRIN REPEAT-CONTAINING PROTEIN"/>
    <property type="match status" value="1"/>
</dbReference>
<dbReference type="PANTHER" id="PTHR46586:SF3">
    <property type="entry name" value="ANKYRIN REPEAT-CONTAINING PROTEIN"/>
    <property type="match status" value="1"/>
</dbReference>
<dbReference type="Gene3D" id="1.25.40.20">
    <property type="entry name" value="Ankyrin repeat-containing domain"/>
    <property type="match status" value="2"/>
</dbReference>
<sequence length="558" mass="60904">MLTAMPSEIAARILDYLNNIDFCAARLAHPWFLVHTDGEITQQRRLAVWSRHDLDLCRKGDTVAVAALAAAGHHFTSRHLGEAAAHGHIGLIDLLLSDAVPHTRYSPHAMNRAAEAGRLDVVAHLHEAIGGRYPSEDADGRADPVAMDYAARGGHLDIVKWLHENSDQGCTYRAMDKAAASGHVEVLQWLHDHRTEGCTVRAGSTSCSGNVQAVEWVFGHLPQQHIDPVRIFRDAASRGYMDVLCWLHANGRVPNYLPSMGDSAAAHGRLDVLQWMATHVADVQFDVSTTQAAAQNGHLDVVEWLCDNYPDARPTPRVLTTALNSGHMSVVNYLCERQPDLAVLDSAIDTAVSCGCFANLGRDAPQDCFDALEWLRVHRPDIVPSQSAMGAAIFTGHLDVAQWLYTRYGTGCITESIDTAAATGRVDLIDWVRTTYGHACTVDALHGAAEQGHVAILEWLHDHFPHLTPTTSTLDAAARGAHLGVLQWLHQNHPDVRASDSTLALAIHGGNLSVVRFLCNTYALEITETLIAEADRREHFAVVDYLRSVRAAHGPLSA</sequence>
<reference evidence="1" key="1">
    <citation type="journal article" date="2019" name="Front. Microbiol.">
        <title>Pandoravirus Celtis Illustrates the Microevolution Processes at Work in the Giant Pandoraviridae Genomes.</title>
        <authorList>
            <person name="Legendre M."/>
            <person name="Alempic J.M."/>
            <person name="Philippe N."/>
            <person name="Lartigue A."/>
            <person name="Jeudy S."/>
            <person name="Poirot O."/>
            <person name="Ta N.T."/>
            <person name="Nin S."/>
            <person name="Coute Y."/>
            <person name="Abergel C."/>
            <person name="Claverie J.M."/>
        </authorList>
    </citation>
    <scope>NUCLEOTIDE SEQUENCE</scope>
</reference>
<dbReference type="Pfam" id="PF13637">
    <property type="entry name" value="Ank_4"/>
    <property type="match status" value="1"/>
</dbReference>
<proteinExistence type="predicted"/>
<evidence type="ECO:0000313" key="2">
    <source>
        <dbReference type="Proteomes" id="UP001237152"/>
    </source>
</evidence>
<accession>A0A4D6EIF4</accession>
<evidence type="ECO:0000313" key="1">
    <source>
        <dbReference type="EMBL" id="QBZ81497.1"/>
    </source>
</evidence>
<name>A0A4D6EIF4_9VIRU</name>
<dbReference type="InterPro" id="IPR002110">
    <property type="entry name" value="Ankyrin_rpt"/>
</dbReference>
<dbReference type="InterPro" id="IPR036770">
    <property type="entry name" value="Ankyrin_rpt-contain_sf"/>
</dbReference>